<dbReference type="AlphaFoldDB" id="A0A6G1EMX9"/>
<protein>
    <submittedName>
        <fullName evidence="1">Uncharacterized protein</fullName>
    </submittedName>
</protein>
<comment type="caution">
    <text evidence="1">The sequence shown here is derived from an EMBL/GenBank/DDBJ whole genome shotgun (WGS) entry which is preliminary data.</text>
</comment>
<organism evidence="1 2">
    <name type="scientific">Oryza meyeriana var. granulata</name>
    <dbReference type="NCBI Taxonomy" id="110450"/>
    <lineage>
        <taxon>Eukaryota</taxon>
        <taxon>Viridiplantae</taxon>
        <taxon>Streptophyta</taxon>
        <taxon>Embryophyta</taxon>
        <taxon>Tracheophyta</taxon>
        <taxon>Spermatophyta</taxon>
        <taxon>Magnoliopsida</taxon>
        <taxon>Liliopsida</taxon>
        <taxon>Poales</taxon>
        <taxon>Poaceae</taxon>
        <taxon>BOP clade</taxon>
        <taxon>Oryzoideae</taxon>
        <taxon>Oryzeae</taxon>
        <taxon>Oryzinae</taxon>
        <taxon>Oryza</taxon>
        <taxon>Oryza meyeriana</taxon>
    </lineage>
</organism>
<accession>A0A6G1EMX9</accession>
<evidence type="ECO:0000313" key="1">
    <source>
        <dbReference type="EMBL" id="KAF0925983.1"/>
    </source>
</evidence>
<dbReference type="EMBL" id="SPHZ02000003">
    <property type="protein sequence ID" value="KAF0925983.1"/>
    <property type="molecule type" value="Genomic_DNA"/>
</dbReference>
<evidence type="ECO:0000313" key="2">
    <source>
        <dbReference type="Proteomes" id="UP000479710"/>
    </source>
</evidence>
<gene>
    <name evidence="1" type="ORF">E2562_019051</name>
</gene>
<name>A0A6G1EMX9_9ORYZ</name>
<reference evidence="1 2" key="1">
    <citation type="submission" date="2019-11" db="EMBL/GenBank/DDBJ databases">
        <title>Whole genome sequence of Oryza granulata.</title>
        <authorList>
            <person name="Li W."/>
        </authorList>
    </citation>
    <scope>NUCLEOTIDE SEQUENCE [LARGE SCALE GENOMIC DNA]</scope>
    <source>
        <strain evidence="2">cv. Menghai</strain>
        <tissue evidence="1">Leaf</tissue>
    </source>
</reference>
<dbReference type="OrthoDB" id="10498944at2759"/>
<keyword evidence="2" id="KW-1185">Reference proteome</keyword>
<dbReference type="Proteomes" id="UP000479710">
    <property type="component" value="Unassembled WGS sequence"/>
</dbReference>
<sequence>MAGHEGGVQPEFGRMDTMSELGFVGSDVDDEDSGKAIWDNLASEGGGGCCAVDTPATSLQQKCSGGNHHF</sequence>
<proteinExistence type="predicted"/>